<dbReference type="Proteomes" id="UP000009049">
    <property type="component" value="Chromosome"/>
</dbReference>
<gene>
    <name evidence="3" type="ordered locus">RB2501_13414</name>
</gene>
<dbReference type="Gene3D" id="3.40.50.2000">
    <property type="entry name" value="Glycogen Phosphorylase B"/>
    <property type="match status" value="2"/>
</dbReference>
<sequence length="357" mass="40939">MKIDFLITKMSDGGAQRVVSLLANYLADRDHEVRIITFRDGDHYPLHEKVKRIKMHQKPLIDSVVFSGFFSLLSFYRKKSNRPDVMSSHIDLLGYMTIPIARIFNIKIIVSEHNNHLSRYTYQERFLWKFLYPMASAVTVLTQFDLPYFQKKNRRTVVMPNPYSFQVASRVSLSDERKKEVMAIGNLNRVHHKGFDNLMDIVKEISSMHPEWKFVIVGAGNGGRPQLEARIKELGISDYVTLMGFRKDIKELLSRTGIYILPSRFEGLPMTLLEAMSQGVPCIAYDCISGPGDIIRDGETGLLIENQNMDEMIKGLSQLIQSPELRDKFSQNAPGSLEKYSIEKVGAKWENLIEQIT</sequence>
<name>A4CKD0_ROBBH</name>
<dbReference type="eggNOG" id="COG0438">
    <property type="taxonomic scope" value="Bacteria"/>
</dbReference>
<dbReference type="SUPFAM" id="SSF53756">
    <property type="entry name" value="UDP-Glycosyltransferase/glycogen phosphorylase"/>
    <property type="match status" value="1"/>
</dbReference>
<keyword evidence="4" id="KW-1185">Reference proteome</keyword>
<dbReference type="InterPro" id="IPR028098">
    <property type="entry name" value="Glyco_trans_4-like_N"/>
</dbReference>
<dbReference type="HOGENOM" id="CLU_009583_0_0_10"/>
<organism evidence="3 4">
    <name type="scientific">Robiginitalea biformata (strain ATCC BAA-864 / DSM 15991 / KCTC 12146 / HTCC2501)</name>
    <dbReference type="NCBI Taxonomy" id="313596"/>
    <lineage>
        <taxon>Bacteria</taxon>
        <taxon>Pseudomonadati</taxon>
        <taxon>Bacteroidota</taxon>
        <taxon>Flavobacteriia</taxon>
        <taxon>Flavobacteriales</taxon>
        <taxon>Flavobacteriaceae</taxon>
        <taxon>Robiginitalea</taxon>
    </lineage>
</organism>
<dbReference type="GO" id="GO:0016757">
    <property type="term" value="F:glycosyltransferase activity"/>
    <property type="evidence" value="ECO:0007669"/>
    <property type="project" value="InterPro"/>
</dbReference>
<feature type="domain" description="Glycosyltransferase subfamily 4-like N-terminal" evidence="2">
    <location>
        <begin position="13"/>
        <end position="162"/>
    </location>
</feature>
<dbReference type="PANTHER" id="PTHR12526:SF630">
    <property type="entry name" value="GLYCOSYLTRANSFERASE"/>
    <property type="match status" value="1"/>
</dbReference>
<evidence type="ECO:0000259" key="1">
    <source>
        <dbReference type="Pfam" id="PF00534"/>
    </source>
</evidence>
<evidence type="ECO:0000259" key="2">
    <source>
        <dbReference type="Pfam" id="PF13439"/>
    </source>
</evidence>
<evidence type="ECO:0000313" key="4">
    <source>
        <dbReference type="Proteomes" id="UP000009049"/>
    </source>
</evidence>
<protein>
    <submittedName>
        <fullName evidence="3">Wlac protein</fullName>
    </submittedName>
</protein>
<dbReference type="STRING" id="313596.RB2501_13414"/>
<dbReference type="RefSeq" id="WP_015754646.1">
    <property type="nucleotide sequence ID" value="NC_013222.1"/>
</dbReference>
<proteinExistence type="predicted"/>
<dbReference type="CAZy" id="GT4">
    <property type="family name" value="Glycosyltransferase Family 4"/>
</dbReference>
<evidence type="ECO:0000313" key="3">
    <source>
        <dbReference type="EMBL" id="EAR15329.1"/>
    </source>
</evidence>
<reference evidence="3 4" key="1">
    <citation type="journal article" date="2009" name="J. Bacteriol.">
        <title>Complete genome sequence of Robiginitalea biformata HTCC2501.</title>
        <authorList>
            <person name="Oh H.M."/>
            <person name="Giovannoni S.J."/>
            <person name="Lee K."/>
            <person name="Ferriera S."/>
            <person name="Johnson J."/>
            <person name="Cho J.C."/>
        </authorList>
    </citation>
    <scope>NUCLEOTIDE SEQUENCE [LARGE SCALE GENOMIC DNA]</scope>
    <source>
        <strain evidence="4">ATCC BAA-864 / HTCC2501 / KCTC 12146</strain>
    </source>
</reference>
<dbReference type="Pfam" id="PF00534">
    <property type="entry name" value="Glycos_transf_1"/>
    <property type="match status" value="1"/>
</dbReference>
<dbReference type="EMBL" id="CP001712">
    <property type="protein sequence ID" value="EAR15329.1"/>
    <property type="molecule type" value="Genomic_DNA"/>
</dbReference>
<dbReference type="KEGG" id="rbi:RB2501_13414"/>
<feature type="domain" description="Glycosyl transferase family 1" evidence="1">
    <location>
        <begin position="169"/>
        <end position="334"/>
    </location>
</feature>
<accession>A4CKD0</accession>
<dbReference type="InterPro" id="IPR001296">
    <property type="entry name" value="Glyco_trans_1"/>
</dbReference>
<dbReference type="PANTHER" id="PTHR12526">
    <property type="entry name" value="GLYCOSYLTRANSFERASE"/>
    <property type="match status" value="1"/>
</dbReference>
<dbReference type="CDD" id="cd03820">
    <property type="entry name" value="GT4_AmsD-like"/>
    <property type="match status" value="1"/>
</dbReference>
<dbReference type="Pfam" id="PF13439">
    <property type="entry name" value="Glyco_transf_4"/>
    <property type="match status" value="1"/>
</dbReference>
<dbReference type="AlphaFoldDB" id="A4CKD0"/>